<evidence type="ECO:0000313" key="18">
    <source>
        <dbReference type="Proteomes" id="UP000178082"/>
    </source>
</evidence>
<dbReference type="InterPro" id="IPR011335">
    <property type="entry name" value="Restrct_endonuc-II-like"/>
</dbReference>
<dbReference type="InterPro" id="IPR011604">
    <property type="entry name" value="PDDEXK-like_dom_sf"/>
</dbReference>
<dbReference type="InterPro" id="IPR014017">
    <property type="entry name" value="DNA_helicase_UvrD-like_C"/>
</dbReference>
<dbReference type="PROSITE" id="PS51198">
    <property type="entry name" value="UVRD_HELICASE_ATP_BIND"/>
    <property type="match status" value="1"/>
</dbReference>
<dbReference type="GO" id="GO:0033202">
    <property type="term" value="C:DNA helicase complex"/>
    <property type="evidence" value="ECO:0007669"/>
    <property type="project" value="TreeGrafter"/>
</dbReference>
<evidence type="ECO:0000256" key="5">
    <source>
        <dbReference type="ARBA" id="ARBA00022806"/>
    </source>
</evidence>
<comment type="caution">
    <text evidence="17">The sequence shown here is derived from an EMBL/GenBank/DDBJ whole genome shotgun (WGS) entry which is preliminary data.</text>
</comment>
<keyword evidence="2 14" id="KW-0547">Nucleotide-binding</keyword>
<evidence type="ECO:0000256" key="11">
    <source>
        <dbReference type="ARBA" id="ARBA00034617"/>
    </source>
</evidence>
<keyword evidence="5 14" id="KW-0347">Helicase</keyword>
<dbReference type="Proteomes" id="UP000178082">
    <property type="component" value="Unassembled WGS sequence"/>
</dbReference>
<reference evidence="17 18" key="1">
    <citation type="journal article" date="2016" name="Nat. Commun.">
        <title>Thousands of microbial genomes shed light on interconnected biogeochemical processes in an aquifer system.</title>
        <authorList>
            <person name="Anantharaman K."/>
            <person name="Brown C.T."/>
            <person name="Hug L.A."/>
            <person name="Sharon I."/>
            <person name="Castelle C.J."/>
            <person name="Probst A.J."/>
            <person name="Thomas B.C."/>
            <person name="Singh A."/>
            <person name="Wilkins M.J."/>
            <person name="Karaoz U."/>
            <person name="Brodie E.L."/>
            <person name="Williams K.H."/>
            <person name="Hubbard S.S."/>
            <person name="Banfield J.F."/>
        </authorList>
    </citation>
    <scope>NUCLEOTIDE SEQUENCE [LARGE SCALE GENOMIC DNA]</scope>
</reference>
<keyword evidence="8" id="KW-0238">DNA-binding</keyword>
<dbReference type="EMBL" id="MGDI01000016">
    <property type="protein sequence ID" value="OGL54132.1"/>
    <property type="molecule type" value="Genomic_DNA"/>
</dbReference>
<dbReference type="Pfam" id="PF13361">
    <property type="entry name" value="UvrD_C"/>
    <property type="match status" value="1"/>
</dbReference>
<dbReference type="Gene3D" id="3.90.320.10">
    <property type="match status" value="1"/>
</dbReference>
<sequence length="1062" mass="123094">MSVEDIFDVTRNVAISSPAGSGKTEKLARRYISLIIYGAEIEKIVAFTFTEKAAQEMKERVFKILKSEHPDIWRGYKDTPHRFRISTIHSFLRGMLLRFPYEALVDPEFEMLDETQTRLWFDEIIHDSLIEISRNQESEEHKTLKKLFLLSGNSWANLKSSIKEFFAKRPFSEAGFRAPSLPELFSNLQGDVRDRLEHLAKAGNPELLPSLASPLLQGGLQDIGEELAKTENDLRYLKKMFLTQKNEAYKKHKPGFGSCPEIFISLSNSIYHFSPLAETLLNEIKTFLFNILFKRTNERYEQKKMEAGVVDFADLETKALKLINENERCFEILLAFEENTDHILVDEFQDTNSFQWEIIKKFTEDWRSGHGYKMEKGVTSTIFLVGDPKQSIYLFRGANVEVFEKAKRELKNYAPKNFVFYEPPENYRSLQSIIDFSNFFFSKIMKRNNEEELWRTIYSPFEKKRALQDKGMVELLLTSDPELKKKKDRKRKEAETIAKRIKSLIRKEIVFDKSSLEEAEKKRALRYEDITILLRARTYLPEIEQALREYKIPYFVLKGVGFWESPEISLVRSFLFFLTNPFDDLSLYTILKSPFFNFEEEIFLKARFENGKNLFEQAECLLKKEKDSRISDFELLKQYLSKVDTVPVSYMIEQFFKDRNGWEFLWEPQQAANIKKFIKILEGYDKEGLLLGEICSRLANLINSSDESNESKANINVEGVDAVRIMTIHAAKGLQFPVVVVAGIGDIKSTNRNEGLLIDGNEMVLNPKKEHRLSYLRSEKQIEEVKRLCYVAVTRARDCLILSGFFEGGKGISGFNFLSSAIDEFQIKENGGEYEFNKNFVDGFGILSNSGLDRIYKIENDEKKPEGHLPNLIDEKVKAGDSGKLMQVSEGEEDFHHKHHTDPLLGVVLHKILELLSKGNLSRNEDAVRKKAESLVRFYEARISKEKEIVDEVIKHLKTLEENGLLDEVVITTNKNFAEIPFILKHNGRNYSGRIDRVVFREDDAFIYDYKTFPVEKGEIPALKNAFSFQLNIYREAVKSIFSPKRIFTYLLLTSSGKLIEI</sequence>
<evidence type="ECO:0000256" key="2">
    <source>
        <dbReference type="ARBA" id="ARBA00022741"/>
    </source>
</evidence>
<dbReference type="GO" id="GO:0005829">
    <property type="term" value="C:cytosol"/>
    <property type="evidence" value="ECO:0007669"/>
    <property type="project" value="TreeGrafter"/>
</dbReference>
<evidence type="ECO:0000313" key="17">
    <source>
        <dbReference type="EMBL" id="OGL54132.1"/>
    </source>
</evidence>
<keyword evidence="9" id="KW-0234">DNA repair</keyword>
<dbReference type="Pfam" id="PF00580">
    <property type="entry name" value="UvrD-helicase"/>
    <property type="match status" value="1"/>
</dbReference>
<evidence type="ECO:0000259" key="15">
    <source>
        <dbReference type="PROSITE" id="PS51198"/>
    </source>
</evidence>
<dbReference type="EC" id="5.6.2.4" evidence="12"/>
<keyword evidence="7 14" id="KW-0067">ATP-binding</keyword>
<keyword evidence="4 14" id="KW-0378">Hydrolase</keyword>
<dbReference type="GO" id="GO:0000725">
    <property type="term" value="P:recombinational repair"/>
    <property type="evidence" value="ECO:0007669"/>
    <property type="project" value="TreeGrafter"/>
</dbReference>
<dbReference type="PANTHER" id="PTHR11070:SF48">
    <property type="entry name" value="ATP-DEPENDENT HELICASE_NUCLEASE SUBUNIT A"/>
    <property type="match status" value="1"/>
</dbReference>
<dbReference type="InterPro" id="IPR014016">
    <property type="entry name" value="UvrD-like_ATP-bd"/>
</dbReference>
<accession>A0A1F7SK25</accession>
<evidence type="ECO:0000256" key="4">
    <source>
        <dbReference type="ARBA" id="ARBA00022801"/>
    </source>
</evidence>
<dbReference type="InterPro" id="IPR000212">
    <property type="entry name" value="DNA_helicase_UvrD/REP"/>
</dbReference>
<name>A0A1F7SK25_9BACT</name>
<evidence type="ECO:0000256" key="1">
    <source>
        <dbReference type="ARBA" id="ARBA00022722"/>
    </source>
</evidence>
<dbReference type="GO" id="GO:0003677">
    <property type="term" value="F:DNA binding"/>
    <property type="evidence" value="ECO:0007669"/>
    <property type="project" value="UniProtKB-KW"/>
</dbReference>
<dbReference type="GO" id="GO:0004527">
    <property type="term" value="F:exonuclease activity"/>
    <property type="evidence" value="ECO:0007669"/>
    <property type="project" value="UniProtKB-KW"/>
</dbReference>
<evidence type="ECO:0000256" key="12">
    <source>
        <dbReference type="ARBA" id="ARBA00034808"/>
    </source>
</evidence>
<feature type="binding site" evidence="14">
    <location>
        <begin position="17"/>
        <end position="24"/>
    </location>
    <ligand>
        <name>ATP</name>
        <dbReference type="ChEBI" id="CHEBI:30616"/>
    </ligand>
</feature>
<dbReference type="GO" id="GO:0005524">
    <property type="term" value="F:ATP binding"/>
    <property type="evidence" value="ECO:0007669"/>
    <property type="project" value="UniProtKB-UniRule"/>
</dbReference>
<dbReference type="InterPro" id="IPR038726">
    <property type="entry name" value="PDDEXK_AddAB-type"/>
</dbReference>
<organism evidence="17 18">
    <name type="scientific">Candidatus Schekmanbacteria bacterium RIFCSPLOWO2_12_FULL_38_15</name>
    <dbReference type="NCBI Taxonomy" id="1817883"/>
    <lineage>
        <taxon>Bacteria</taxon>
        <taxon>Candidatus Schekmaniibacteriota</taxon>
    </lineage>
</organism>
<dbReference type="PANTHER" id="PTHR11070">
    <property type="entry name" value="UVRD / RECB / PCRA DNA HELICASE FAMILY MEMBER"/>
    <property type="match status" value="1"/>
</dbReference>
<dbReference type="GO" id="GO:0043138">
    <property type="term" value="F:3'-5' DNA helicase activity"/>
    <property type="evidence" value="ECO:0007669"/>
    <property type="project" value="UniProtKB-EC"/>
</dbReference>
<dbReference type="STRING" id="1817883.A3G31_05025"/>
<dbReference type="PROSITE" id="PS51217">
    <property type="entry name" value="UVRD_HELICASE_CTER"/>
    <property type="match status" value="1"/>
</dbReference>
<dbReference type="Pfam" id="PF12705">
    <property type="entry name" value="PDDEXK_1"/>
    <property type="match status" value="1"/>
</dbReference>
<keyword evidence="6" id="KW-0269">Exonuclease</keyword>
<evidence type="ECO:0000256" key="6">
    <source>
        <dbReference type="ARBA" id="ARBA00022839"/>
    </source>
</evidence>
<keyword evidence="3" id="KW-0227">DNA damage</keyword>
<comment type="catalytic activity">
    <reaction evidence="11">
        <text>Couples ATP hydrolysis with the unwinding of duplex DNA by translocating in the 3'-5' direction.</text>
        <dbReference type="EC" id="5.6.2.4"/>
    </reaction>
</comment>
<keyword evidence="10" id="KW-0413">Isomerase</keyword>
<evidence type="ECO:0000256" key="9">
    <source>
        <dbReference type="ARBA" id="ARBA00023204"/>
    </source>
</evidence>
<evidence type="ECO:0000256" key="8">
    <source>
        <dbReference type="ARBA" id="ARBA00023125"/>
    </source>
</evidence>
<feature type="domain" description="UvrD-like helicase ATP-binding" evidence="15">
    <location>
        <begin position="1"/>
        <end position="430"/>
    </location>
</feature>
<evidence type="ECO:0000256" key="7">
    <source>
        <dbReference type="ARBA" id="ARBA00022840"/>
    </source>
</evidence>
<dbReference type="AlphaFoldDB" id="A0A1F7SK25"/>
<dbReference type="SUPFAM" id="SSF52980">
    <property type="entry name" value="Restriction endonuclease-like"/>
    <property type="match status" value="1"/>
</dbReference>
<dbReference type="Gene3D" id="3.40.50.300">
    <property type="entry name" value="P-loop containing nucleotide triphosphate hydrolases"/>
    <property type="match status" value="4"/>
</dbReference>
<evidence type="ECO:0000256" key="10">
    <source>
        <dbReference type="ARBA" id="ARBA00023235"/>
    </source>
</evidence>
<evidence type="ECO:0000256" key="14">
    <source>
        <dbReference type="PROSITE-ProRule" id="PRU00560"/>
    </source>
</evidence>
<keyword evidence="1" id="KW-0540">Nuclease</keyword>
<dbReference type="SUPFAM" id="SSF52540">
    <property type="entry name" value="P-loop containing nucleoside triphosphate hydrolases"/>
    <property type="match status" value="1"/>
</dbReference>
<dbReference type="InterPro" id="IPR027417">
    <property type="entry name" value="P-loop_NTPase"/>
</dbReference>
<feature type="domain" description="UvrD-like helicase C-terminal" evidence="16">
    <location>
        <begin position="431"/>
        <end position="733"/>
    </location>
</feature>
<comment type="catalytic activity">
    <reaction evidence="13">
        <text>ATP + H2O = ADP + phosphate + H(+)</text>
        <dbReference type="Rhea" id="RHEA:13065"/>
        <dbReference type="ChEBI" id="CHEBI:15377"/>
        <dbReference type="ChEBI" id="CHEBI:15378"/>
        <dbReference type="ChEBI" id="CHEBI:30616"/>
        <dbReference type="ChEBI" id="CHEBI:43474"/>
        <dbReference type="ChEBI" id="CHEBI:456216"/>
        <dbReference type="EC" id="5.6.2.4"/>
    </reaction>
</comment>
<protein>
    <recommendedName>
        <fullName evidence="12">DNA 3'-5' helicase</fullName>
        <ecNumber evidence="12">5.6.2.4</ecNumber>
    </recommendedName>
</protein>
<gene>
    <name evidence="17" type="ORF">A3G31_05025</name>
</gene>
<evidence type="ECO:0000256" key="3">
    <source>
        <dbReference type="ARBA" id="ARBA00022763"/>
    </source>
</evidence>
<evidence type="ECO:0000256" key="13">
    <source>
        <dbReference type="ARBA" id="ARBA00048988"/>
    </source>
</evidence>
<proteinExistence type="predicted"/>
<evidence type="ECO:0000259" key="16">
    <source>
        <dbReference type="PROSITE" id="PS51217"/>
    </source>
</evidence>